<dbReference type="AlphaFoldDB" id="A0AAN9MWC7"/>
<keyword evidence="1" id="KW-1133">Transmembrane helix</keyword>
<evidence type="ECO:0000313" key="3">
    <source>
        <dbReference type="Proteomes" id="UP001367508"/>
    </source>
</evidence>
<reference evidence="2 3" key="1">
    <citation type="submission" date="2024-01" db="EMBL/GenBank/DDBJ databases">
        <title>The genomes of 5 underutilized Papilionoideae crops provide insights into root nodulation and disease resistanc.</title>
        <authorList>
            <person name="Jiang F."/>
        </authorList>
    </citation>
    <scope>NUCLEOTIDE SEQUENCE [LARGE SCALE GENOMIC DNA]</scope>
    <source>
        <strain evidence="2">LVBAO_FW01</strain>
        <tissue evidence="2">Leaves</tissue>
    </source>
</reference>
<evidence type="ECO:0000256" key="1">
    <source>
        <dbReference type="SAM" id="Phobius"/>
    </source>
</evidence>
<keyword evidence="1" id="KW-0472">Membrane</keyword>
<protein>
    <submittedName>
        <fullName evidence="2">Uncharacterized protein</fullName>
    </submittedName>
</protein>
<evidence type="ECO:0000313" key="2">
    <source>
        <dbReference type="EMBL" id="KAK7361887.1"/>
    </source>
</evidence>
<dbReference type="EMBL" id="JAYMYQ010000001">
    <property type="protein sequence ID" value="KAK7361887.1"/>
    <property type="molecule type" value="Genomic_DNA"/>
</dbReference>
<accession>A0AAN9MWC7</accession>
<proteinExistence type="predicted"/>
<organism evidence="2 3">
    <name type="scientific">Canavalia gladiata</name>
    <name type="common">Sword bean</name>
    <name type="synonym">Dolichos gladiatus</name>
    <dbReference type="NCBI Taxonomy" id="3824"/>
    <lineage>
        <taxon>Eukaryota</taxon>
        <taxon>Viridiplantae</taxon>
        <taxon>Streptophyta</taxon>
        <taxon>Embryophyta</taxon>
        <taxon>Tracheophyta</taxon>
        <taxon>Spermatophyta</taxon>
        <taxon>Magnoliopsida</taxon>
        <taxon>eudicotyledons</taxon>
        <taxon>Gunneridae</taxon>
        <taxon>Pentapetalae</taxon>
        <taxon>rosids</taxon>
        <taxon>fabids</taxon>
        <taxon>Fabales</taxon>
        <taxon>Fabaceae</taxon>
        <taxon>Papilionoideae</taxon>
        <taxon>50 kb inversion clade</taxon>
        <taxon>NPAAA clade</taxon>
        <taxon>indigoferoid/millettioid clade</taxon>
        <taxon>Phaseoleae</taxon>
        <taxon>Canavalia</taxon>
    </lineage>
</organism>
<feature type="transmembrane region" description="Helical" evidence="1">
    <location>
        <begin position="12"/>
        <end position="34"/>
    </location>
</feature>
<keyword evidence="3" id="KW-1185">Reference proteome</keyword>
<dbReference type="Proteomes" id="UP001367508">
    <property type="component" value="Unassembled WGS sequence"/>
</dbReference>
<keyword evidence="1" id="KW-0812">Transmembrane</keyword>
<name>A0AAN9MWC7_CANGL</name>
<gene>
    <name evidence="2" type="ORF">VNO77_03977</name>
</gene>
<comment type="caution">
    <text evidence="2">The sequence shown here is derived from an EMBL/GenBank/DDBJ whole genome shotgun (WGS) entry which is preliminary data.</text>
</comment>
<sequence length="96" mass="11300">MLSTKSTCFSYQITVVLFVSFFFYCNKCLGCVWYKVEKNRFGKINFNKIDLCKQQRFDVGIDLGKPCYALNNLLYIIKFTSVQIQIENIINRVWSS</sequence>